<protein>
    <submittedName>
        <fullName evidence="3">Testis-expressed protein 19</fullName>
    </submittedName>
</protein>
<dbReference type="KEGG" id="zca:113912215"/>
<dbReference type="GO" id="GO:0001890">
    <property type="term" value="P:placenta development"/>
    <property type="evidence" value="ECO:0007669"/>
    <property type="project" value="TreeGrafter"/>
</dbReference>
<dbReference type="AlphaFoldDB" id="A0A6J2BIX1"/>
<dbReference type="GO" id="GO:0005634">
    <property type="term" value="C:nucleus"/>
    <property type="evidence" value="ECO:0007669"/>
    <property type="project" value="TreeGrafter"/>
</dbReference>
<dbReference type="GO" id="GO:0005737">
    <property type="term" value="C:cytoplasm"/>
    <property type="evidence" value="ECO:0007669"/>
    <property type="project" value="TreeGrafter"/>
</dbReference>
<evidence type="ECO:0000313" key="3">
    <source>
        <dbReference type="RefSeq" id="XP_027430926.2"/>
    </source>
</evidence>
<dbReference type="OrthoDB" id="9797797at2759"/>
<evidence type="ECO:0000313" key="2">
    <source>
        <dbReference type="Proteomes" id="UP000515165"/>
    </source>
</evidence>
<dbReference type="GO" id="GO:0007283">
    <property type="term" value="P:spermatogenesis"/>
    <property type="evidence" value="ECO:0007669"/>
    <property type="project" value="TreeGrafter"/>
</dbReference>
<dbReference type="RefSeq" id="XP_027430926.2">
    <property type="nucleotide sequence ID" value="XM_027575125.2"/>
</dbReference>
<evidence type="ECO:0000256" key="1">
    <source>
        <dbReference type="SAM" id="MobiDB-lite"/>
    </source>
</evidence>
<dbReference type="Pfam" id="PF15553">
    <property type="entry name" value="TEX19"/>
    <property type="match status" value="1"/>
</dbReference>
<proteinExistence type="predicted"/>
<reference evidence="3" key="1">
    <citation type="submission" date="2025-08" db="UniProtKB">
        <authorList>
            <consortium name="RefSeq"/>
        </authorList>
    </citation>
    <scope>IDENTIFICATION</scope>
    <source>
        <tissue evidence="3">Blood</tissue>
    </source>
</reference>
<organism evidence="2 3">
    <name type="scientific">Zalophus californianus</name>
    <name type="common">California sealion</name>
    <dbReference type="NCBI Taxonomy" id="9704"/>
    <lineage>
        <taxon>Eukaryota</taxon>
        <taxon>Metazoa</taxon>
        <taxon>Chordata</taxon>
        <taxon>Craniata</taxon>
        <taxon>Vertebrata</taxon>
        <taxon>Euteleostomi</taxon>
        <taxon>Mammalia</taxon>
        <taxon>Eutheria</taxon>
        <taxon>Laurasiatheria</taxon>
        <taxon>Carnivora</taxon>
        <taxon>Caniformia</taxon>
        <taxon>Pinnipedia</taxon>
        <taxon>Otariidae</taxon>
        <taxon>Zalophus</taxon>
    </lineage>
</organism>
<feature type="compositionally biased region" description="Low complexity" evidence="1">
    <location>
        <begin position="88"/>
        <end position="112"/>
    </location>
</feature>
<feature type="region of interest" description="Disordered" evidence="1">
    <location>
        <begin position="61"/>
        <end position="137"/>
    </location>
</feature>
<accession>A0A6J2BIX1</accession>
<feature type="compositionally biased region" description="Gly residues" evidence="1">
    <location>
        <begin position="77"/>
        <end position="87"/>
    </location>
</feature>
<keyword evidence="2" id="KW-1185">Reference proteome</keyword>
<feature type="region of interest" description="Disordered" evidence="1">
    <location>
        <begin position="290"/>
        <end position="313"/>
    </location>
</feature>
<dbReference type="Proteomes" id="UP000515165">
    <property type="component" value="Chromosome 16"/>
</dbReference>
<dbReference type="InterPro" id="IPR029093">
    <property type="entry name" value="TEX19"/>
</dbReference>
<dbReference type="GeneID" id="113912215"/>
<dbReference type="GO" id="GO:0008584">
    <property type="term" value="P:male gonad development"/>
    <property type="evidence" value="ECO:0007669"/>
    <property type="project" value="TreeGrafter"/>
</dbReference>
<name>A0A6J2BIX1_ZALCA</name>
<dbReference type="PANTHER" id="PTHR31387:SF0">
    <property type="entry name" value="TESTIS-EXPRESSED PROTEIN 19"/>
    <property type="match status" value="1"/>
</dbReference>
<feature type="compositionally biased region" description="Low complexity" evidence="1">
    <location>
        <begin position="298"/>
        <end position="313"/>
    </location>
</feature>
<dbReference type="PANTHER" id="PTHR31387">
    <property type="entry name" value="TESTIS-EXPRESSED PROTEIN 19"/>
    <property type="match status" value="1"/>
</dbReference>
<gene>
    <name evidence="3" type="primary">LOC113912215</name>
</gene>
<sequence>MCPPVSARYGGEGMSYLHASWVYQLRHGGRLGVCFACFRAAFLELRDLLGLEDWEDEDWDPELLDHGEAGPEQGASPGMGLGGGQGPGHPAQGATVDWGPGTAASAPAASEEVGPDPPLVPTELEPQDAAPLGLGPEDADWTQSLPWRLGGPPTCAHWPSLPPAGQGLPKVDLPPGEPMVLELRSTGAGDPAEAEAWLRGLQVISVAGGYDAVYLRKMTVGRALRTPGQGWTLLLEPDEVVRLQDAPQEQWQLRVLECLPPGQSGELVPAASALLRRGFSILSSPWATSEAGEGACASGPQPSSSRGQGSQHP</sequence>